<organism evidence="1 2">
    <name type="scientific">Paenibacillus macquariensis</name>
    <dbReference type="NCBI Taxonomy" id="948756"/>
    <lineage>
        <taxon>Bacteria</taxon>
        <taxon>Bacillati</taxon>
        <taxon>Bacillota</taxon>
        <taxon>Bacilli</taxon>
        <taxon>Bacillales</taxon>
        <taxon>Paenibacillaceae</taxon>
        <taxon>Paenibacillus</taxon>
    </lineage>
</organism>
<proteinExistence type="predicted"/>
<comment type="caution">
    <text evidence="1">The sequence shown here is derived from an EMBL/GenBank/DDBJ whole genome shotgun (WGS) entry which is preliminary data.</text>
</comment>
<sequence length="54" mass="6147">MRQSSKQCSSQVLPMITVGHFNEILQSDRASKCVSYPMWAVCPKGNHRDDIPRL</sequence>
<evidence type="ECO:0000313" key="1">
    <source>
        <dbReference type="EMBL" id="SIR14436.1"/>
    </source>
</evidence>
<dbReference type="EMBL" id="FTNK01000007">
    <property type="protein sequence ID" value="SIR14436.1"/>
    <property type="molecule type" value="Genomic_DNA"/>
</dbReference>
<protein>
    <submittedName>
        <fullName evidence="1">Uncharacterized protein</fullName>
    </submittedName>
</protein>
<evidence type="ECO:0000313" key="2">
    <source>
        <dbReference type="Proteomes" id="UP000186666"/>
    </source>
</evidence>
<reference evidence="1 2" key="1">
    <citation type="submission" date="2017-01" db="EMBL/GenBank/DDBJ databases">
        <authorList>
            <person name="Varghese N."/>
            <person name="Submissions S."/>
        </authorList>
    </citation>
    <scope>NUCLEOTIDE SEQUENCE [LARGE SCALE GENOMIC DNA]</scope>
    <source>
        <strain evidence="1 2">ATCC 23464</strain>
    </source>
</reference>
<gene>
    <name evidence="1" type="ORF">SAMN05421578_107257</name>
</gene>
<dbReference type="Proteomes" id="UP000186666">
    <property type="component" value="Unassembled WGS sequence"/>
</dbReference>
<accession>A0ABY1K208</accession>
<name>A0ABY1K208_9BACL</name>
<keyword evidence="2" id="KW-1185">Reference proteome</keyword>